<comment type="similarity">
    <text evidence="1 4">Belongs to the enoyl-CoA hydratase/isomerase family.</text>
</comment>
<dbReference type="InterPro" id="IPR029045">
    <property type="entry name" value="ClpP/crotonase-like_dom_sf"/>
</dbReference>
<dbReference type="Proteomes" id="UP000198825">
    <property type="component" value="Chromosome I"/>
</dbReference>
<evidence type="ECO:0000256" key="1">
    <source>
        <dbReference type="ARBA" id="ARBA00005254"/>
    </source>
</evidence>
<dbReference type="Gene3D" id="3.90.226.10">
    <property type="entry name" value="2-enoyl-CoA Hydratase, Chain A, domain 1"/>
    <property type="match status" value="1"/>
</dbReference>
<evidence type="ECO:0000256" key="3">
    <source>
        <dbReference type="ARBA" id="ARBA00023239"/>
    </source>
</evidence>
<dbReference type="SUPFAM" id="SSF52096">
    <property type="entry name" value="ClpP/crotonase"/>
    <property type="match status" value="1"/>
</dbReference>
<dbReference type="PANTHER" id="PTHR11941:SF169">
    <property type="entry name" value="(7AS)-7A-METHYL-1,5-DIOXO-2,3,5,6,7,7A-HEXAHYDRO-1H-INDENE-CARBOXYL-COA HYDROLASE"/>
    <property type="match status" value="1"/>
</dbReference>
<protein>
    <submittedName>
        <fullName evidence="5">Enoyl-CoA hydratase/carnithine racemase</fullName>
    </submittedName>
</protein>
<dbReference type="EMBL" id="LT629799">
    <property type="protein sequence ID" value="SDV00659.1"/>
    <property type="molecule type" value="Genomic_DNA"/>
</dbReference>
<evidence type="ECO:0000313" key="5">
    <source>
        <dbReference type="EMBL" id="SDV00659.1"/>
    </source>
</evidence>
<keyword evidence="3" id="KW-0456">Lyase</keyword>
<organism evidence="5 6">
    <name type="scientific">Microlunatus sagamiharensis</name>
    <dbReference type="NCBI Taxonomy" id="546874"/>
    <lineage>
        <taxon>Bacteria</taxon>
        <taxon>Bacillati</taxon>
        <taxon>Actinomycetota</taxon>
        <taxon>Actinomycetes</taxon>
        <taxon>Propionibacteriales</taxon>
        <taxon>Propionibacteriaceae</taxon>
        <taxon>Microlunatus</taxon>
    </lineage>
</organism>
<accession>A0A1H2N539</accession>
<dbReference type="GO" id="GO:0006635">
    <property type="term" value="P:fatty acid beta-oxidation"/>
    <property type="evidence" value="ECO:0007669"/>
    <property type="project" value="TreeGrafter"/>
</dbReference>
<dbReference type="STRING" id="546874.SAMN04488544_3352"/>
<reference evidence="6" key="1">
    <citation type="submission" date="2016-10" db="EMBL/GenBank/DDBJ databases">
        <authorList>
            <person name="Varghese N."/>
            <person name="Submissions S."/>
        </authorList>
    </citation>
    <scope>NUCLEOTIDE SEQUENCE [LARGE SCALE GENOMIC DNA]</scope>
    <source>
        <strain evidence="6">DSM 21743</strain>
    </source>
</reference>
<dbReference type="PROSITE" id="PS00166">
    <property type="entry name" value="ENOYL_COA_HYDRATASE"/>
    <property type="match status" value="1"/>
</dbReference>
<gene>
    <name evidence="5" type="ORF">SAMN04488544_3352</name>
</gene>
<proteinExistence type="inferred from homology"/>
<dbReference type="CDD" id="cd06558">
    <property type="entry name" value="crotonase-like"/>
    <property type="match status" value="1"/>
</dbReference>
<keyword evidence="6" id="KW-1185">Reference proteome</keyword>
<dbReference type="AlphaFoldDB" id="A0A1H2N539"/>
<evidence type="ECO:0000256" key="2">
    <source>
        <dbReference type="ARBA" id="ARBA00023098"/>
    </source>
</evidence>
<dbReference type="GO" id="GO:0016829">
    <property type="term" value="F:lyase activity"/>
    <property type="evidence" value="ECO:0007669"/>
    <property type="project" value="UniProtKB-KW"/>
</dbReference>
<dbReference type="InterPro" id="IPR001753">
    <property type="entry name" value="Enoyl-CoA_hydra/iso"/>
</dbReference>
<name>A0A1H2N539_9ACTN</name>
<evidence type="ECO:0000256" key="4">
    <source>
        <dbReference type="RuleBase" id="RU003707"/>
    </source>
</evidence>
<dbReference type="Pfam" id="PF00378">
    <property type="entry name" value="ECH_1"/>
    <property type="match status" value="1"/>
</dbReference>
<dbReference type="PANTHER" id="PTHR11941">
    <property type="entry name" value="ENOYL-COA HYDRATASE-RELATED"/>
    <property type="match status" value="1"/>
</dbReference>
<evidence type="ECO:0000313" key="6">
    <source>
        <dbReference type="Proteomes" id="UP000198825"/>
    </source>
</evidence>
<dbReference type="InterPro" id="IPR018376">
    <property type="entry name" value="Enoyl-CoA_hyd/isom_CS"/>
</dbReference>
<sequence length="263" mass="26998">MSAPGSVSLSRGRGPDRAVAVVRLENGRLSPITDAMRARLREVADELGDDPDVRAVVLSSASAASLSVGSDLNGFPTDTEAGLRVSQVEHEAYAAWAELPQPVVAVLRGHTLGGGLELSLTADVRVVEQDAVLGFPEVAVGVFASGGGTQRLPALVGAGRAARLLLLGESIDAATALDWGLATEPAATGEGEAVAMALARRLAVLPRGGVQATKHCLRTGLLHGAAAGHAEEATRIAALYPTRDVREGVAAFLGKRPAVFTHD</sequence>
<keyword evidence="2" id="KW-0443">Lipid metabolism</keyword>